<dbReference type="InterPro" id="IPR032675">
    <property type="entry name" value="LRR_dom_sf"/>
</dbReference>
<organism evidence="8 9">
    <name type="scientific">Chrysochromulina tobinii</name>
    <dbReference type="NCBI Taxonomy" id="1460289"/>
    <lineage>
        <taxon>Eukaryota</taxon>
        <taxon>Haptista</taxon>
        <taxon>Haptophyta</taxon>
        <taxon>Prymnesiophyceae</taxon>
        <taxon>Prymnesiales</taxon>
        <taxon>Chrysochromulinaceae</taxon>
        <taxon>Chrysochromulina</taxon>
    </lineage>
</organism>
<dbReference type="Gene3D" id="3.80.10.10">
    <property type="entry name" value="Ribonuclease Inhibitor"/>
    <property type="match status" value="2"/>
</dbReference>
<keyword evidence="6" id="KW-0472">Membrane</keyword>
<evidence type="ECO:0000256" key="1">
    <source>
        <dbReference type="ARBA" id="ARBA00004236"/>
    </source>
</evidence>
<dbReference type="AlphaFoldDB" id="A0A0M0JGE1"/>
<evidence type="ECO:0000313" key="8">
    <source>
        <dbReference type="EMBL" id="KOO25671.1"/>
    </source>
</evidence>
<dbReference type="SUPFAM" id="SSF52047">
    <property type="entry name" value="RNI-like"/>
    <property type="match status" value="1"/>
</dbReference>
<keyword evidence="3" id="KW-0433">Leucine-rich repeat</keyword>
<evidence type="ECO:0000256" key="4">
    <source>
        <dbReference type="ARBA" id="ARBA00022729"/>
    </source>
</evidence>
<gene>
    <name evidence="8" type="ORF">Ctob_008466</name>
</gene>
<dbReference type="Pfam" id="PF13855">
    <property type="entry name" value="LRR_8"/>
    <property type="match status" value="2"/>
</dbReference>
<dbReference type="PANTHER" id="PTHR48057">
    <property type="entry name" value="LEUCINE-RICH REPEAT SERINE/THREONINE-PROTEIN KINASE 1"/>
    <property type="match status" value="1"/>
</dbReference>
<dbReference type="OrthoDB" id="676979at2759"/>
<protein>
    <submittedName>
        <fullName evidence="8">Hcr2</fullName>
    </submittedName>
</protein>
<dbReference type="FunFam" id="3.80.10.10:FF:000186">
    <property type="entry name" value="LRR receptor-like serine/threonine-protein kinase ERECTA"/>
    <property type="match status" value="1"/>
</dbReference>
<dbReference type="InterPro" id="IPR052595">
    <property type="entry name" value="LRRC69/RLP"/>
</dbReference>
<keyword evidence="5" id="KW-0677">Repeat</keyword>
<dbReference type="FunFam" id="3.80.10.10:FF:000299">
    <property type="entry name" value="Piriformospora indica-insensitive protein 2"/>
    <property type="match status" value="1"/>
</dbReference>
<name>A0A0M0JGE1_9EUKA</name>
<feature type="signal peptide" evidence="7">
    <location>
        <begin position="1"/>
        <end position="20"/>
    </location>
</feature>
<keyword evidence="2" id="KW-1003">Cell membrane</keyword>
<proteinExistence type="predicted"/>
<dbReference type="PANTHER" id="PTHR48057:SF7">
    <property type="entry name" value="LEUCINE-RICH REPEAT SERINE_THREONINE-PROTEIN KINASE 1"/>
    <property type="match status" value="1"/>
</dbReference>
<evidence type="ECO:0000313" key="9">
    <source>
        <dbReference type="Proteomes" id="UP000037460"/>
    </source>
</evidence>
<comment type="subcellular location">
    <subcellularLocation>
        <location evidence="1">Cell membrane</location>
    </subcellularLocation>
</comment>
<dbReference type="SMART" id="SM00369">
    <property type="entry name" value="LRR_TYP"/>
    <property type="match status" value="5"/>
</dbReference>
<keyword evidence="4 7" id="KW-0732">Signal</keyword>
<dbReference type="GO" id="GO:0005886">
    <property type="term" value="C:plasma membrane"/>
    <property type="evidence" value="ECO:0007669"/>
    <property type="project" value="UniProtKB-SubCell"/>
</dbReference>
<feature type="chain" id="PRO_5005601831" evidence="7">
    <location>
        <begin position="21"/>
        <end position="445"/>
    </location>
</feature>
<keyword evidence="9" id="KW-1185">Reference proteome</keyword>
<dbReference type="InterPro" id="IPR001611">
    <property type="entry name" value="Leu-rich_rpt"/>
</dbReference>
<accession>A0A0M0JGE1</accession>
<evidence type="ECO:0000256" key="3">
    <source>
        <dbReference type="ARBA" id="ARBA00022614"/>
    </source>
</evidence>
<evidence type="ECO:0000256" key="7">
    <source>
        <dbReference type="SAM" id="SignalP"/>
    </source>
</evidence>
<dbReference type="EMBL" id="JWZX01002945">
    <property type="protein sequence ID" value="KOO25671.1"/>
    <property type="molecule type" value="Genomic_DNA"/>
</dbReference>
<comment type="caution">
    <text evidence="8">The sequence shown here is derived from an EMBL/GenBank/DDBJ whole genome shotgun (WGS) entry which is preliminary data.</text>
</comment>
<sequence>MRWLLRLILASTLVARLADASCRGLDRTALIRLYEATDGANWANNLNWNITTGTPFENRANDPCDINKRWYGVGCIDPCERYLDDIIGDPNDPEMEYLIRIRGLGQGCFAGRITSLNLRRNNLRGNFSISELGDLANLSFVDLSFNSLAGTVPTEIGRWNNLQYLSLQHNSLKGFVPSELGTINSLGPPGSTGCGIDDPCPEGVQMKLTELSLQYNSFSGSIPSELGELTHLRVLDLTANNLTGSVPSELGRLTDLQVLYLRENRLVGSLPPGLLYNLTELRYLMLQTNQLTGAVPTDVGRLKKLADLFMYENRLDEPLPDEIGDMTVLQELRLQDNLIPGTIPASIGNLTRLRYLDLYNNRMIGDVPSTIQYLINLQELYLQNEHLTPVRQRYCRTRIPNVGKYSWRIMREEYRQMTAVVCDNMHDVEFTFNSLQHSSSYDAIS</sequence>
<reference evidence="9" key="1">
    <citation type="journal article" date="2015" name="PLoS Genet.">
        <title>Genome Sequence and Transcriptome Analyses of Chrysochromulina tobin: Metabolic Tools for Enhanced Algal Fitness in the Prominent Order Prymnesiales (Haptophyceae).</title>
        <authorList>
            <person name="Hovde B.T."/>
            <person name="Deodato C.R."/>
            <person name="Hunsperger H.M."/>
            <person name="Ryken S.A."/>
            <person name="Yost W."/>
            <person name="Jha R.K."/>
            <person name="Patterson J."/>
            <person name="Monnat R.J. Jr."/>
            <person name="Barlow S.B."/>
            <person name="Starkenburg S.R."/>
            <person name="Cattolico R.A."/>
        </authorList>
    </citation>
    <scope>NUCLEOTIDE SEQUENCE</scope>
    <source>
        <strain evidence="9">CCMP291</strain>
    </source>
</reference>
<dbReference type="Pfam" id="PF00560">
    <property type="entry name" value="LRR_1"/>
    <property type="match status" value="1"/>
</dbReference>
<evidence type="ECO:0000256" key="5">
    <source>
        <dbReference type="ARBA" id="ARBA00022737"/>
    </source>
</evidence>
<dbReference type="InterPro" id="IPR003591">
    <property type="entry name" value="Leu-rich_rpt_typical-subtyp"/>
</dbReference>
<dbReference type="Proteomes" id="UP000037460">
    <property type="component" value="Unassembled WGS sequence"/>
</dbReference>
<evidence type="ECO:0000256" key="6">
    <source>
        <dbReference type="ARBA" id="ARBA00023136"/>
    </source>
</evidence>
<evidence type="ECO:0000256" key="2">
    <source>
        <dbReference type="ARBA" id="ARBA00022475"/>
    </source>
</evidence>